<evidence type="ECO:0000256" key="2">
    <source>
        <dbReference type="SAM" id="SignalP"/>
    </source>
</evidence>
<dbReference type="PRINTS" id="PR00837">
    <property type="entry name" value="V5TPXLIKE"/>
</dbReference>
<evidence type="ECO:0000313" key="4">
    <source>
        <dbReference type="EMBL" id="KAL0065746.1"/>
    </source>
</evidence>
<keyword evidence="2" id="KW-0732">Signal</keyword>
<dbReference type="EMBL" id="JBBXMP010000043">
    <property type="protein sequence ID" value="KAL0065746.1"/>
    <property type="molecule type" value="Genomic_DNA"/>
</dbReference>
<comment type="caution">
    <text evidence="4">The sequence shown here is derived from an EMBL/GenBank/DDBJ whole genome shotgun (WGS) entry which is preliminary data.</text>
</comment>
<feature type="chain" id="PRO_5045201602" description="SCP domain-containing protein" evidence="2">
    <location>
        <begin position="20"/>
        <end position="229"/>
    </location>
</feature>
<dbReference type="SMART" id="SM00198">
    <property type="entry name" value="SCP"/>
    <property type="match status" value="1"/>
</dbReference>
<dbReference type="Gene3D" id="3.40.33.10">
    <property type="entry name" value="CAP"/>
    <property type="match status" value="1"/>
</dbReference>
<dbReference type="SUPFAM" id="SSF55797">
    <property type="entry name" value="PR-1-like"/>
    <property type="match status" value="1"/>
</dbReference>
<organism evidence="4 5">
    <name type="scientific">Marasmius tenuissimus</name>
    <dbReference type="NCBI Taxonomy" id="585030"/>
    <lineage>
        <taxon>Eukaryota</taxon>
        <taxon>Fungi</taxon>
        <taxon>Dikarya</taxon>
        <taxon>Basidiomycota</taxon>
        <taxon>Agaricomycotina</taxon>
        <taxon>Agaricomycetes</taxon>
        <taxon>Agaricomycetidae</taxon>
        <taxon>Agaricales</taxon>
        <taxon>Marasmiineae</taxon>
        <taxon>Marasmiaceae</taxon>
        <taxon>Marasmius</taxon>
    </lineage>
</organism>
<dbReference type="InterPro" id="IPR001283">
    <property type="entry name" value="CRISP-related"/>
</dbReference>
<dbReference type="Pfam" id="PF00188">
    <property type="entry name" value="CAP"/>
    <property type="match status" value="1"/>
</dbReference>
<dbReference type="InterPro" id="IPR035940">
    <property type="entry name" value="CAP_sf"/>
</dbReference>
<dbReference type="Proteomes" id="UP001437256">
    <property type="component" value="Unassembled WGS sequence"/>
</dbReference>
<feature type="domain" description="SCP" evidence="3">
    <location>
        <begin position="89"/>
        <end position="221"/>
    </location>
</feature>
<dbReference type="PANTHER" id="PTHR10334">
    <property type="entry name" value="CYSTEINE-RICH SECRETORY PROTEIN-RELATED"/>
    <property type="match status" value="1"/>
</dbReference>
<feature type="signal peptide" evidence="2">
    <location>
        <begin position="1"/>
        <end position="19"/>
    </location>
</feature>
<evidence type="ECO:0000259" key="3">
    <source>
        <dbReference type="SMART" id="SM00198"/>
    </source>
</evidence>
<reference evidence="4 5" key="1">
    <citation type="submission" date="2024-05" db="EMBL/GenBank/DDBJ databases">
        <title>A draft genome resource for the thread blight pathogen Marasmius tenuissimus strain MS-2.</title>
        <authorList>
            <person name="Yulfo-Soto G.E."/>
            <person name="Baruah I.K."/>
            <person name="Amoako-Attah I."/>
            <person name="Bukari Y."/>
            <person name="Meinhardt L.W."/>
            <person name="Bailey B.A."/>
            <person name="Cohen S.P."/>
        </authorList>
    </citation>
    <scope>NUCLEOTIDE SEQUENCE [LARGE SCALE GENOMIC DNA]</scope>
    <source>
        <strain evidence="4 5">MS-2</strain>
    </source>
</reference>
<evidence type="ECO:0000256" key="1">
    <source>
        <dbReference type="SAM" id="MobiDB-lite"/>
    </source>
</evidence>
<feature type="region of interest" description="Disordered" evidence="1">
    <location>
        <begin position="53"/>
        <end position="91"/>
    </location>
</feature>
<evidence type="ECO:0000313" key="5">
    <source>
        <dbReference type="Proteomes" id="UP001437256"/>
    </source>
</evidence>
<gene>
    <name evidence="4" type="ORF">AAF712_007229</name>
</gene>
<name>A0ABR2ZXD1_9AGAR</name>
<proteinExistence type="predicted"/>
<sequence>MRLLSLLCILSISTPYVLGAARLHRRHWTVKKVVYNSECKGVESCSGGEWSYSVYQPPAQQDQPASPSPSPSPPSDNNNSGGGGSTGDADKDMYLKLHNDIRGQHGAGPLQWNNTLETAAQKWANGCVFEHSRGAIGPFGENLSTGTGDFGIDAAVKLWTDEAGDYNPSNPQYSHFTQMVWKESTQVGCAVATGCNGIFDGSYGPAKLYVCEYYPAGNVIGDFQSNVQA</sequence>
<accession>A0ABR2ZXD1</accession>
<dbReference type="InterPro" id="IPR014044">
    <property type="entry name" value="CAP_dom"/>
</dbReference>
<keyword evidence="5" id="KW-1185">Reference proteome</keyword>
<protein>
    <recommendedName>
        <fullName evidence="3">SCP domain-containing protein</fullName>
    </recommendedName>
</protein>